<sequence length="81" mass="9337">MVGYKFNYVSTYNGLINVVGLMYNPIFLALLNIKSEKAYKLCRQNLNKWIGSLVVDQAAFCIKIFMMSCVKKYIQEISDNI</sequence>
<name>A0A412BXL0_MEDGN</name>
<evidence type="ECO:0000313" key="3">
    <source>
        <dbReference type="Proteomes" id="UP000286137"/>
    </source>
</evidence>
<dbReference type="EMBL" id="QRTJ01000025">
    <property type="protein sequence ID" value="RGQ65451.1"/>
    <property type="molecule type" value="Genomic_DNA"/>
</dbReference>
<feature type="transmembrane region" description="Helical" evidence="1">
    <location>
        <begin position="12"/>
        <end position="33"/>
    </location>
</feature>
<keyword evidence="1" id="KW-1133">Transmembrane helix</keyword>
<keyword evidence="1" id="KW-0472">Membrane</keyword>
<gene>
    <name evidence="2" type="ORF">DWY88_11935</name>
</gene>
<reference evidence="2 3" key="1">
    <citation type="submission" date="2018-08" db="EMBL/GenBank/DDBJ databases">
        <title>A genome reference for cultivated species of the human gut microbiota.</title>
        <authorList>
            <person name="Zou Y."/>
            <person name="Xue W."/>
            <person name="Luo G."/>
        </authorList>
    </citation>
    <scope>NUCLEOTIDE SEQUENCE [LARGE SCALE GENOMIC DNA]</scope>
    <source>
        <strain evidence="2 3">AF27-4BH</strain>
    </source>
</reference>
<evidence type="ECO:0000313" key="2">
    <source>
        <dbReference type="EMBL" id="RGQ65451.1"/>
    </source>
</evidence>
<organism evidence="2 3">
    <name type="scientific">Mediterraneibacter gnavus</name>
    <name type="common">Ruminococcus gnavus</name>
    <dbReference type="NCBI Taxonomy" id="33038"/>
    <lineage>
        <taxon>Bacteria</taxon>
        <taxon>Bacillati</taxon>
        <taxon>Bacillota</taxon>
        <taxon>Clostridia</taxon>
        <taxon>Lachnospirales</taxon>
        <taxon>Lachnospiraceae</taxon>
        <taxon>Mediterraneibacter</taxon>
    </lineage>
</organism>
<keyword evidence="1" id="KW-0812">Transmembrane</keyword>
<proteinExistence type="predicted"/>
<protein>
    <submittedName>
        <fullName evidence="2">Uncharacterized protein</fullName>
    </submittedName>
</protein>
<comment type="caution">
    <text evidence="2">The sequence shown here is derived from an EMBL/GenBank/DDBJ whole genome shotgun (WGS) entry which is preliminary data.</text>
</comment>
<dbReference type="AlphaFoldDB" id="A0A412BXL0"/>
<evidence type="ECO:0000256" key="1">
    <source>
        <dbReference type="SAM" id="Phobius"/>
    </source>
</evidence>
<accession>A0A412BXL0</accession>
<dbReference type="Proteomes" id="UP000286137">
    <property type="component" value="Unassembled WGS sequence"/>
</dbReference>